<comment type="subcellular location">
    <subcellularLocation>
        <location evidence="1">Secreted</location>
        <location evidence="1">Extracellular space</location>
        <location evidence="1">Apoplast</location>
    </subcellularLocation>
</comment>
<organism evidence="10 11">
    <name type="scientific">Populus trichocarpa</name>
    <name type="common">Western balsam poplar</name>
    <name type="synonym">Populus balsamifera subsp. trichocarpa</name>
    <dbReference type="NCBI Taxonomy" id="3694"/>
    <lineage>
        <taxon>Eukaryota</taxon>
        <taxon>Viridiplantae</taxon>
        <taxon>Streptophyta</taxon>
        <taxon>Embryophyta</taxon>
        <taxon>Tracheophyta</taxon>
        <taxon>Spermatophyta</taxon>
        <taxon>Magnoliopsida</taxon>
        <taxon>eudicotyledons</taxon>
        <taxon>Gunneridae</taxon>
        <taxon>Pentapetalae</taxon>
        <taxon>rosids</taxon>
        <taxon>fabids</taxon>
        <taxon>Malpighiales</taxon>
        <taxon>Salicaceae</taxon>
        <taxon>Saliceae</taxon>
        <taxon>Populus</taxon>
    </lineage>
</organism>
<dbReference type="InParanoid" id="B9H6E9"/>
<evidence type="ECO:0000313" key="10">
    <source>
        <dbReference type="EMBL" id="PNT36588.1"/>
    </source>
</evidence>
<evidence type="ECO:0000256" key="6">
    <source>
        <dbReference type="ARBA" id="ARBA00022729"/>
    </source>
</evidence>
<dbReference type="PANTHER" id="PTHR33348">
    <property type="entry name" value="PRECURSOR OF CEP5"/>
    <property type="match status" value="1"/>
</dbReference>
<feature type="chain" id="PRO_5030165986" description="Precursor of CEP9" evidence="9">
    <location>
        <begin position="26"/>
        <end position="328"/>
    </location>
</feature>
<comment type="similarity">
    <text evidence="2">Belongs to the C-terminally encoded plant signaling peptide (CEP) family.</text>
</comment>
<evidence type="ECO:0000256" key="2">
    <source>
        <dbReference type="ARBA" id="ARBA00008963"/>
    </source>
</evidence>
<keyword evidence="4" id="KW-0964">Secreted</keyword>
<evidence type="ECO:0000256" key="7">
    <source>
        <dbReference type="ARBA" id="ARBA00023278"/>
    </source>
</evidence>
<dbReference type="GO" id="GO:0048046">
    <property type="term" value="C:apoplast"/>
    <property type="evidence" value="ECO:0007669"/>
    <property type="project" value="UniProtKB-SubCell"/>
</dbReference>
<dbReference type="OMA" id="NEDDFRP"/>
<sequence length="328" mass="34334">MAETCKCALFILALITCFQILFTEGRPIKSTNKQELVSVGKDSIEDVAKQGLNTKSHYNNAKNQKVSLPAPPITHNPSVHHSKAGRNEMPHPAVPSFGNSAAVYKDDFRPTTPGVSPGVGHPKTIGTNSNNEHSLTDFKDDFQPTTPGHSPGAGHALANDDDNEEVSPKAPGPSIERSGTAFKPTTPGHSPGAGHALANDDDNEEVSPKAPGSSIERSGTAFKPTTPGHSPGIGHLFSENDSEDIDPKAPDTSSSSGDSVTASKPKTTGNSRGISHTLSADKNEITASKASSIEHSVTGVTDDFRPTVPGHSPGIGHVLQNTNEERKA</sequence>
<evidence type="ECO:0000256" key="8">
    <source>
        <dbReference type="SAM" id="MobiDB-lite"/>
    </source>
</evidence>
<dbReference type="Proteomes" id="UP000006729">
    <property type="component" value="Chromosome 5"/>
</dbReference>
<dbReference type="GO" id="GO:1901371">
    <property type="term" value="P:regulation of leaf morphogenesis"/>
    <property type="evidence" value="ECO:0000318"/>
    <property type="project" value="GO_Central"/>
</dbReference>
<gene>
    <name evidence="10" type="ORF">POPTR_005G136700</name>
</gene>
<evidence type="ECO:0000313" key="11">
    <source>
        <dbReference type="Proteomes" id="UP000006729"/>
    </source>
</evidence>
<dbReference type="STRING" id="3694.B9H6E9"/>
<feature type="signal peptide" evidence="9">
    <location>
        <begin position="1"/>
        <end position="25"/>
    </location>
</feature>
<keyword evidence="3" id="KW-0052">Apoplast</keyword>
<feature type="compositionally biased region" description="Polar residues" evidence="8">
    <location>
        <begin position="285"/>
        <end position="299"/>
    </location>
</feature>
<keyword evidence="5" id="KW-0372">Hormone</keyword>
<dbReference type="GO" id="GO:1902025">
    <property type="term" value="P:nitrate import"/>
    <property type="evidence" value="ECO:0000318"/>
    <property type="project" value="GO_Central"/>
</dbReference>
<dbReference type="eggNOG" id="ENOG502S6UF">
    <property type="taxonomic scope" value="Eukaryota"/>
</dbReference>
<dbReference type="GO" id="GO:2000280">
    <property type="term" value="P:regulation of root development"/>
    <property type="evidence" value="ECO:0000318"/>
    <property type="project" value="GO_Central"/>
</dbReference>
<accession>B9H6E9</accession>
<evidence type="ECO:0000256" key="5">
    <source>
        <dbReference type="ARBA" id="ARBA00022702"/>
    </source>
</evidence>
<evidence type="ECO:0008006" key="12">
    <source>
        <dbReference type="Google" id="ProtNLM"/>
    </source>
</evidence>
<evidence type="ECO:0000256" key="3">
    <source>
        <dbReference type="ARBA" id="ARBA00022523"/>
    </source>
</evidence>
<feature type="region of interest" description="Disordered" evidence="8">
    <location>
        <begin position="64"/>
        <end position="328"/>
    </location>
</feature>
<dbReference type="HOGENOM" id="CLU_848364_0_0_1"/>
<feature type="compositionally biased region" description="Polar residues" evidence="8">
    <location>
        <begin position="264"/>
        <end position="278"/>
    </location>
</feature>
<dbReference type="EMBL" id="CM009294">
    <property type="protein sequence ID" value="PNT36588.1"/>
    <property type="molecule type" value="Genomic_DNA"/>
</dbReference>
<feature type="compositionally biased region" description="Low complexity" evidence="8">
    <location>
        <begin position="251"/>
        <end position="263"/>
    </location>
</feature>
<keyword evidence="11" id="KW-1185">Reference proteome</keyword>
<keyword evidence="6 9" id="KW-0732">Signal</keyword>
<name>B9H6E9_POPTR</name>
<evidence type="ECO:0000256" key="4">
    <source>
        <dbReference type="ARBA" id="ARBA00022525"/>
    </source>
</evidence>
<reference evidence="10 11" key="1">
    <citation type="journal article" date="2006" name="Science">
        <title>The genome of black cottonwood, Populus trichocarpa (Torr. &amp; Gray).</title>
        <authorList>
            <person name="Tuskan G.A."/>
            <person name="Difazio S."/>
            <person name="Jansson S."/>
            <person name="Bohlmann J."/>
            <person name="Grigoriev I."/>
            <person name="Hellsten U."/>
            <person name="Putnam N."/>
            <person name="Ralph S."/>
            <person name="Rombauts S."/>
            <person name="Salamov A."/>
            <person name="Schein J."/>
            <person name="Sterck L."/>
            <person name="Aerts A."/>
            <person name="Bhalerao R.R."/>
            <person name="Bhalerao R.P."/>
            <person name="Blaudez D."/>
            <person name="Boerjan W."/>
            <person name="Brun A."/>
            <person name="Brunner A."/>
            <person name="Busov V."/>
            <person name="Campbell M."/>
            <person name="Carlson J."/>
            <person name="Chalot M."/>
            <person name="Chapman J."/>
            <person name="Chen G.L."/>
            <person name="Cooper D."/>
            <person name="Coutinho P.M."/>
            <person name="Couturier J."/>
            <person name="Covert S."/>
            <person name="Cronk Q."/>
            <person name="Cunningham R."/>
            <person name="Davis J."/>
            <person name="Degroeve S."/>
            <person name="Dejardin A."/>
            <person name="Depamphilis C."/>
            <person name="Detter J."/>
            <person name="Dirks B."/>
            <person name="Dubchak I."/>
            <person name="Duplessis S."/>
            <person name="Ehlting J."/>
            <person name="Ellis B."/>
            <person name="Gendler K."/>
            <person name="Goodstein D."/>
            <person name="Gribskov M."/>
            <person name="Grimwood J."/>
            <person name="Groover A."/>
            <person name="Gunter L."/>
            <person name="Hamberger B."/>
            <person name="Heinze B."/>
            <person name="Helariutta Y."/>
            <person name="Henrissat B."/>
            <person name="Holligan D."/>
            <person name="Holt R."/>
            <person name="Huang W."/>
            <person name="Islam-Faridi N."/>
            <person name="Jones S."/>
            <person name="Jones-Rhoades M."/>
            <person name="Jorgensen R."/>
            <person name="Joshi C."/>
            <person name="Kangasjarvi J."/>
            <person name="Karlsson J."/>
            <person name="Kelleher C."/>
            <person name="Kirkpatrick R."/>
            <person name="Kirst M."/>
            <person name="Kohler A."/>
            <person name="Kalluri U."/>
            <person name="Larimer F."/>
            <person name="Leebens-Mack J."/>
            <person name="Leple J.C."/>
            <person name="Locascio P."/>
            <person name="Lou Y."/>
            <person name="Lucas S."/>
            <person name="Martin F."/>
            <person name="Montanini B."/>
            <person name="Napoli C."/>
            <person name="Nelson D.R."/>
            <person name="Nelson C."/>
            <person name="Nieminen K."/>
            <person name="Nilsson O."/>
            <person name="Pereda V."/>
            <person name="Peter G."/>
            <person name="Philippe R."/>
            <person name="Pilate G."/>
            <person name="Poliakov A."/>
            <person name="Razumovskaya J."/>
            <person name="Richardson P."/>
            <person name="Rinaldi C."/>
            <person name="Ritland K."/>
            <person name="Rouze P."/>
            <person name="Ryaboy D."/>
            <person name="Schmutz J."/>
            <person name="Schrader J."/>
            <person name="Segerman B."/>
            <person name="Shin H."/>
            <person name="Siddiqui A."/>
            <person name="Sterky F."/>
            <person name="Terry A."/>
            <person name="Tsai C.J."/>
            <person name="Uberbacher E."/>
            <person name="Unneberg P."/>
            <person name="Vahala J."/>
            <person name="Wall K."/>
            <person name="Wessler S."/>
            <person name="Yang G."/>
            <person name="Yin T."/>
            <person name="Douglas C."/>
            <person name="Marra M."/>
            <person name="Sandberg G."/>
            <person name="Van de Peer Y."/>
            <person name="Rokhsar D."/>
        </authorList>
    </citation>
    <scope>NUCLEOTIDE SEQUENCE [LARGE SCALE GENOMIC DNA]</scope>
    <source>
        <strain evidence="11">cv. Nisqually</strain>
    </source>
</reference>
<keyword evidence="7" id="KW-0379">Hydroxylation</keyword>
<dbReference type="GO" id="GO:0005179">
    <property type="term" value="F:hormone activity"/>
    <property type="evidence" value="ECO:0000318"/>
    <property type="project" value="GO_Central"/>
</dbReference>
<dbReference type="GO" id="GO:0048364">
    <property type="term" value="P:root development"/>
    <property type="evidence" value="ECO:0007669"/>
    <property type="project" value="InterPro"/>
</dbReference>
<dbReference type="GO" id="GO:0005576">
    <property type="term" value="C:extracellular region"/>
    <property type="evidence" value="ECO:0000318"/>
    <property type="project" value="GO_Central"/>
</dbReference>
<protein>
    <recommendedName>
        <fullName evidence="12">Precursor of CEP9</fullName>
    </recommendedName>
</protein>
<dbReference type="PANTHER" id="PTHR33348:SF44">
    <property type="entry name" value="PRECURSOR OF CEP6"/>
    <property type="match status" value="1"/>
</dbReference>
<dbReference type="Gramene" id="Potri.005G136700.1.v4.1">
    <property type="protein sequence ID" value="Potri.005G136700.1.v4.1"/>
    <property type="gene ID" value="Potri.005G136700.v4.1"/>
</dbReference>
<evidence type="ECO:0000256" key="1">
    <source>
        <dbReference type="ARBA" id="ARBA00004271"/>
    </source>
</evidence>
<dbReference type="GO" id="GO:0006995">
    <property type="term" value="P:cellular response to nitrogen starvation"/>
    <property type="evidence" value="ECO:0007669"/>
    <property type="project" value="UniProtKB-ARBA"/>
</dbReference>
<proteinExistence type="inferred from homology"/>
<dbReference type="InterPro" id="IPR033250">
    <property type="entry name" value="CEP"/>
</dbReference>
<evidence type="ECO:0000256" key="9">
    <source>
        <dbReference type="SAM" id="SignalP"/>
    </source>
</evidence>
<dbReference type="AlphaFoldDB" id="B9H6E9"/>